<evidence type="ECO:0000313" key="6">
    <source>
        <dbReference type="EMBL" id="MFB9908556.1"/>
    </source>
</evidence>
<feature type="domain" description="3-hydroxyacyl-CoA dehydrogenase C-terminal" evidence="4">
    <location>
        <begin position="182"/>
        <end position="277"/>
    </location>
</feature>
<reference evidence="6 7" key="1">
    <citation type="submission" date="2024-09" db="EMBL/GenBank/DDBJ databases">
        <authorList>
            <person name="Sun Q."/>
            <person name="Mori K."/>
        </authorList>
    </citation>
    <scope>NUCLEOTIDE SEQUENCE [LARGE SCALE GENOMIC DNA]</scope>
    <source>
        <strain evidence="6 7">TBRC 7907</strain>
    </source>
</reference>
<dbReference type="SUPFAM" id="SSF48179">
    <property type="entry name" value="6-phosphogluconate dehydrogenase C-terminal domain-like"/>
    <property type="match status" value="1"/>
</dbReference>
<name>A0ABV6A5X0_9PSEU</name>
<dbReference type="EMBL" id="JBHLZU010000027">
    <property type="protein sequence ID" value="MFB9908556.1"/>
    <property type="molecule type" value="Genomic_DNA"/>
</dbReference>
<dbReference type="InterPro" id="IPR013328">
    <property type="entry name" value="6PGD_dom2"/>
</dbReference>
<comment type="similarity">
    <text evidence="2">Belongs to the 3-hydroxyacyl-CoA dehydrogenase family.</text>
</comment>
<keyword evidence="3 6" id="KW-0560">Oxidoreductase</keyword>
<dbReference type="GO" id="GO:0003857">
    <property type="term" value="F:(3S)-3-hydroxyacyl-CoA dehydrogenase (NAD+) activity"/>
    <property type="evidence" value="ECO:0007669"/>
    <property type="project" value="UniProtKB-EC"/>
</dbReference>
<dbReference type="RefSeq" id="WP_377860371.1">
    <property type="nucleotide sequence ID" value="NZ_JBHLZU010000027.1"/>
</dbReference>
<dbReference type="Pfam" id="PF00725">
    <property type="entry name" value="3HCDH"/>
    <property type="match status" value="1"/>
</dbReference>
<dbReference type="InterPro" id="IPR006108">
    <property type="entry name" value="3HC_DH_C"/>
</dbReference>
<evidence type="ECO:0000259" key="5">
    <source>
        <dbReference type="Pfam" id="PF02737"/>
    </source>
</evidence>
<dbReference type="InterPro" id="IPR022694">
    <property type="entry name" value="3-OHacyl-CoA_DH"/>
</dbReference>
<evidence type="ECO:0000313" key="7">
    <source>
        <dbReference type="Proteomes" id="UP001589693"/>
    </source>
</evidence>
<evidence type="ECO:0000256" key="1">
    <source>
        <dbReference type="ARBA" id="ARBA00005086"/>
    </source>
</evidence>
<evidence type="ECO:0000259" key="4">
    <source>
        <dbReference type="Pfam" id="PF00725"/>
    </source>
</evidence>
<comment type="pathway">
    <text evidence="1">Lipid metabolism; butanoate metabolism.</text>
</comment>
<dbReference type="EC" id="1.1.1.35" evidence="6"/>
<organism evidence="6 7">
    <name type="scientific">Allokutzneria oryzae</name>
    <dbReference type="NCBI Taxonomy" id="1378989"/>
    <lineage>
        <taxon>Bacteria</taxon>
        <taxon>Bacillati</taxon>
        <taxon>Actinomycetota</taxon>
        <taxon>Actinomycetes</taxon>
        <taxon>Pseudonocardiales</taxon>
        <taxon>Pseudonocardiaceae</taxon>
        <taxon>Allokutzneria</taxon>
    </lineage>
</organism>
<dbReference type="Proteomes" id="UP001589693">
    <property type="component" value="Unassembled WGS sequence"/>
</dbReference>
<dbReference type="Pfam" id="PF02737">
    <property type="entry name" value="3HCDH_N"/>
    <property type="match status" value="1"/>
</dbReference>
<gene>
    <name evidence="6" type="ORF">ACFFQA_31860</name>
</gene>
<comment type="caution">
    <text evidence="6">The sequence shown here is derived from an EMBL/GenBank/DDBJ whole genome shotgun (WGS) entry which is preliminary data.</text>
</comment>
<accession>A0ABV6A5X0</accession>
<proteinExistence type="inferred from homology"/>
<evidence type="ECO:0000256" key="2">
    <source>
        <dbReference type="ARBA" id="ARBA00009463"/>
    </source>
</evidence>
<dbReference type="Gene3D" id="1.10.1040.10">
    <property type="entry name" value="N-(1-d-carboxylethyl)-l-norvaline Dehydrogenase, domain 2"/>
    <property type="match status" value="1"/>
</dbReference>
<protein>
    <submittedName>
        <fullName evidence="6">3-hydroxyacyl-CoA dehydrogenase family protein</fullName>
        <ecNumber evidence="6">1.1.1.35</ecNumber>
    </submittedName>
</protein>
<dbReference type="InterPro" id="IPR036291">
    <property type="entry name" value="NAD(P)-bd_dom_sf"/>
</dbReference>
<dbReference type="PIRSF" id="PIRSF000105">
    <property type="entry name" value="HCDH"/>
    <property type="match status" value="1"/>
</dbReference>
<evidence type="ECO:0000256" key="3">
    <source>
        <dbReference type="ARBA" id="ARBA00023002"/>
    </source>
</evidence>
<sequence>MPSSAEPPAATHHPIAVVGAGTLGRRLALMFASGGAEVRITDPVPGQIAEAVEFVSGHAAHAPGRVVAADSVKAAVDGAWLVVEAVPERLELKKWVFAELDRLTGSEVVLASNSSSFPTSRLIDGLAFPERVLNTHFYLPPLINAVEVMSSGRTSRAVMDKVLGALPEFGFTPLEVRAESTGFIYNRIWAAVKREALAVVAEGVATPEEVDLIYRLVVGVSSGPFRVMDQVGLDVVLDIENQYAAERDGLPEGPRGLLREYVGRGHLGVKSGRGFYNDYREGS</sequence>
<dbReference type="InterPro" id="IPR006176">
    <property type="entry name" value="3-OHacyl-CoA_DH_NAD-bd"/>
</dbReference>
<dbReference type="InterPro" id="IPR008927">
    <property type="entry name" value="6-PGluconate_DH-like_C_sf"/>
</dbReference>
<dbReference type="Gene3D" id="3.40.50.720">
    <property type="entry name" value="NAD(P)-binding Rossmann-like Domain"/>
    <property type="match status" value="1"/>
</dbReference>
<keyword evidence="7" id="KW-1185">Reference proteome</keyword>
<dbReference type="PANTHER" id="PTHR48075">
    <property type="entry name" value="3-HYDROXYACYL-COA DEHYDROGENASE FAMILY PROTEIN"/>
    <property type="match status" value="1"/>
</dbReference>
<dbReference type="PANTHER" id="PTHR48075:SF3">
    <property type="entry name" value="3-HYDROXYACYL-COA DEHYDROGENASE"/>
    <property type="match status" value="1"/>
</dbReference>
<dbReference type="SUPFAM" id="SSF51735">
    <property type="entry name" value="NAD(P)-binding Rossmann-fold domains"/>
    <property type="match status" value="1"/>
</dbReference>
<feature type="domain" description="3-hydroxyacyl-CoA dehydrogenase NAD binding" evidence="5">
    <location>
        <begin position="15"/>
        <end position="177"/>
    </location>
</feature>